<keyword evidence="3" id="KW-1133">Transmembrane helix</keyword>
<dbReference type="GO" id="GO:0005576">
    <property type="term" value="C:extracellular region"/>
    <property type="evidence" value="ECO:0007669"/>
    <property type="project" value="UniProtKB-SubCell"/>
</dbReference>
<dbReference type="Pfam" id="PF01522">
    <property type="entry name" value="Polysacc_deac_1"/>
    <property type="match status" value="1"/>
</dbReference>
<evidence type="ECO:0000313" key="6">
    <source>
        <dbReference type="Proteomes" id="UP000178082"/>
    </source>
</evidence>
<dbReference type="PROSITE" id="PS51677">
    <property type="entry name" value="NODB"/>
    <property type="match status" value="1"/>
</dbReference>
<dbReference type="STRING" id="1817883.A3G31_08555"/>
<sequence length="319" mass="36807">MNIIIKKIIKETFSFFVFYSGILSIYRFLRKKKITILNYHDIKGEDFERHVKYLIRHFDIIPLGECVDCLNEGKEKSNSLVITFDDGYKLFYKEIFPILKKYSIPATVFIATDYVGSSKLFWFDLLKLYFEEKGVEAFKKKLENIRGDFDSVVSSLNQLGEDEKRRKIVEIIEGYEIDHENNNKAANYRILNWKEIKEMAGGLICFGAHTMSHPILTKISLDRAREEIFGSKDILERQLEVEIKFFAYPNGDVTDFDDNIIKIVKKAGFSSALTTIDGNCKIGDDLFILKRKVIDGKFSIPCLAAKIAGLWVSLTRKGI</sequence>
<dbReference type="Gene3D" id="3.20.20.370">
    <property type="entry name" value="Glycoside hydrolase/deacetylase"/>
    <property type="match status" value="1"/>
</dbReference>
<dbReference type="PANTHER" id="PTHR34216">
    <property type="match status" value="1"/>
</dbReference>
<dbReference type="EMBL" id="MGDI01000028">
    <property type="protein sequence ID" value="OGL52958.1"/>
    <property type="molecule type" value="Genomic_DNA"/>
</dbReference>
<dbReference type="PANTHER" id="PTHR34216:SF3">
    <property type="entry name" value="POLY-BETA-1,6-N-ACETYL-D-GLUCOSAMINE N-DEACETYLASE"/>
    <property type="match status" value="1"/>
</dbReference>
<dbReference type="AlphaFoldDB" id="A0A1F7SI92"/>
<feature type="transmembrane region" description="Helical" evidence="3">
    <location>
        <begin position="12"/>
        <end position="29"/>
    </location>
</feature>
<dbReference type="InterPro" id="IPR002509">
    <property type="entry name" value="NODB_dom"/>
</dbReference>
<gene>
    <name evidence="5" type="ORF">A3G31_08555</name>
</gene>
<dbReference type="InterPro" id="IPR011330">
    <property type="entry name" value="Glyco_hydro/deAcase_b/a-brl"/>
</dbReference>
<organism evidence="5 6">
    <name type="scientific">Candidatus Schekmanbacteria bacterium RIFCSPLOWO2_12_FULL_38_15</name>
    <dbReference type="NCBI Taxonomy" id="1817883"/>
    <lineage>
        <taxon>Bacteria</taxon>
        <taxon>Candidatus Schekmaniibacteriota</taxon>
    </lineage>
</organism>
<feature type="domain" description="NodB homology" evidence="4">
    <location>
        <begin position="78"/>
        <end position="319"/>
    </location>
</feature>
<evidence type="ECO:0000256" key="1">
    <source>
        <dbReference type="ARBA" id="ARBA00004613"/>
    </source>
</evidence>
<accession>A0A1F7SI92</accession>
<evidence type="ECO:0000259" key="4">
    <source>
        <dbReference type="PROSITE" id="PS51677"/>
    </source>
</evidence>
<evidence type="ECO:0000256" key="2">
    <source>
        <dbReference type="ARBA" id="ARBA00022729"/>
    </source>
</evidence>
<keyword evidence="3" id="KW-0812">Transmembrane</keyword>
<dbReference type="CDD" id="cd10918">
    <property type="entry name" value="CE4_NodB_like_5s_6s"/>
    <property type="match status" value="1"/>
</dbReference>
<keyword evidence="3" id="KW-0472">Membrane</keyword>
<evidence type="ECO:0000256" key="3">
    <source>
        <dbReference type="SAM" id="Phobius"/>
    </source>
</evidence>
<comment type="subcellular location">
    <subcellularLocation>
        <location evidence="1">Secreted</location>
    </subcellularLocation>
</comment>
<dbReference type="SUPFAM" id="SSF88713">
    <property type="entry name" value="Glycoside hydrolase/deacetylase"/>
    <property type="match status" value="1"/>
</dbReference>
<name>A0A1F7SI92_9BACT</name>
<dbReference type="GO" id="GO:0016810">
    <property type="term" value="F:hydrolase activity, acting on carbon-nitrogen (but not peptide) bonds"/>
    <property type="evidence" value="ECO:0007669"/>
    <property type="project" value="InterPro"/>
</dbReference>
<dbReference type="Proteomes" id="UP000178082">
    <property type="component" value="Unassembled WGS sequence"/>
</dbReference>
<evidence type="ECO:0000313" key="5">
    <source>
        <dbReference type="EMBL" id="OGL52958.1"/>
    </source>
</evidence>
<protein>
    <recommendedName>
        <fullName evidence="4">NodB homology domain-containing protein</fullName>
    </recommendedName>
</protein>
<comment type="caution">
    <text evidence="5">The sequence shown here is derived from an EMBL/GenBank/DDBJ whole genome shotgun (WGS) entry which is preliminary data.</text>
</comment>
<dbReference type="GO" id="GO:0005975">
    <property type="term" value="P:carbohydrate metabolic process"/>
    <property type="evidence" value="ECO:0007669"/>
    <property type="project" value="InterPro"/>
</dbReference>
<proteinExistence type="predicted"/>
<reference evidence="5 6" key="1">
    <citation type="journal article" date="2016" name="Nat. Commun.">
        <title>Thousands of microbial genomes shed light on interconnected biogeochemical processes in an aquifer system.</title>
        <authorList>
            <person name="Anantharaman K."/>
            <person name="Brown C.T."/>
            <person name="Hug L.A."/>
            <person name="Sharon I."/>
            <person name="Castelle C.J."/>
            <person name="Probst A.J."/>
            <person name="Thomas B.C."/>
            <person name="Singh A."/>
            <person name="Wilkins M.J."/>
            <person name="Karaoz U."/>
            <person name="Brodie E.L."/>
            <person name="Williams K.H."/>
            <person name="Hubbard S.S."/>
            <person name="Banfield J.F."/>
        </authorList>
    </citation>
    <scope>NUCLEOTIDE SEQUENCE [LARGE SCALE GENOMIC DNA]</scope>
</reference>
<dbReference type="InterPro" id="IPR051398">
    <property type="entry name" value="Polysacch_Deacetylase"/>
</dbReference>
<keyword evidence="2" id="KW-0732">Signal</keyword>